<organism evidence="1 2">
    <name type="scientific">Pluteus cervinus</name>
    <dbReference type="NCBI Taxonomy" id="181527"/>
    <lineage>
        <taxon>Eukaryota</taxon>
        <taxon>Fungi</taxon>
        <taxon>Dikarya</taxon>
        <taxon>Basidiomycota</taxon>
        <taxon>Agaricomycotina</taxon>
        <taxon>Agaricomycetes</taxon>
        <taxon>Agaricomycetidae</taxon>
        <taxon>Agaricales</taxon>
        <taxon>Pluteineae</taxon>
        <taxon>Pluteaceae</taxon>
        <taxon>Pluteus</taxon>
    </lineage>
</organism>
<reference evidence="1 2" key="1">
    <citation type="journal article" date="2019" name="Nat. Ecol. Evol.">
        <title>Megaphylogeny resolves global patterns of mushroom evolution.</title>
        <authorList>
            <person name="Varga T."/>
            <person name="Krizsan K."/>
            <person name="Foldi C."/>
            <person name="Dima B."/>
            <person name="Sanchez-Garcia M."/>
            <person name="Sanchez-Ramirez S."/>
            <person name="Szollosi G.J."/>
            <person name="Szarkandi J.G."/>
            <person name="Papp V."/>
            <person name="Albert L."/>
            <person name="Andreopoulos W."/>
            <person name="Angelini C."/>
            <person name="Antonin V."/>
            <person name="Barry K.W."/>
            <person name="Bougher N.L."/>
            <person name="Buchanan P."/>
            <person name="Buyck B."/>
            <person name="Bense V."/>
            <person name="Catcheside P."/>
            <person name="Chovatia M."/>
            <person name="Cooper J."/>
            <person name="Damon W."/>
            <person name="Desjardin D."/>
            <person name="Finy P."/>
            <person name="Geml J."/>
            <person name="Haridas S."/>
            <person name="Hughes K."/>
            <person name="Justo A."/>
            <person name="Karasinski D."/>
            <person name="Kautmanova I."/>
            <person name="Kiss B."/>
            <person name="Kocsube S."/>
            <person name="Kotiranta H."/>
            <person name="LaButti K.M."/>
            <person name="Lechner B.E."/>
            <person name="Liimatainen K."/>
            <person name="Lipzen A."/>
            <person name="Lukacs Z."/>
            <person name="Mihaltcheva S."/>
            <person name="Morgado L.N."/>
            <person name="Niskanen T."/>
            <person name="Noordeloos M.E."/>
            <person name="Ohm R.A."/>
            <person name="Ortiz-Santana B."/>
            <person name="Ovrebo C."/>
            <person name="Racz N."/>
            <person name="Riley R."/>
            <person name="Savchenko A."/>
            <person name="Shiryaev A."/>
            <person name="Soop K."/>
            <person name="Spirin V."/>
            <person name="Szebenyi C."/>
            <person name="Tomsovsky M."/>
            <person name="Tulloss R.E."/>
            <person name="Uehling J."/>
            <person name="Grigoriev I.V."/>
            <person name="Vagvolgyi C."/>
            <person name="Papp T."/>
            <person name="Martin F.M."/>
            <person name="Miettinen O."/>
            <person name="Hibbett D.S."/>
            <person name="Nagy L.G."/>
        </authorList>
    </citation>
    <scope>NUCLEOTIDE SEQUENCE [LARGE SCALE GENOMIC DNA]</scope>
    <source>
        <strain evidence="1 2">NL-1719</strain>
    </source>
</reference>
<dbReference type="Proteomes" id="UP000308600">
    <property type="component" value="Unassembled WGS sequence"/>
</dbReference>
<gene>
    <name evidence="1" type="ORF">BDN72DRAFT_834610</name>
</gene>
<proteinExistence type="predicted"/>
<name>A0ACD3B5Z9_9AGAR</name>
<evidence type="ECO:0000313" key="1">
    <source>
        <dbReference type="EMBL" id="TFK73483.1"/>
    </source>
</evidence>
<accession>A0ACD3B5Z9</accession>
<keyword evidence="2" id="KW-1185">Reference proteome</keyword>
<dbReference type="EMBL" id="ML208275">
    <property type="protein sequence ID" value="TFK73483.1"/>
    <property type="molecule type" value="Genomic_DNA"/>
</dbReference>
<protein>
    <submittedName>
        <fullName evidence="1">PIN domain-like protein</fullName>
    </submittedName>
</protein>
<evidence type="ECO:0000313" key="2">
    <source>
        <dbReference type="Proteomes" id="UP000308600"/>
    </source>
</evidence>
<sequence>MGVKDLVNVIRKHCPSLIQELPNRFQELTGKTVVIDATLLTQRFHFARNPHPHRHLIGWYHLVKELEESKVNAICVFDGKLRSPAKWDEIKRRKEGQRLVLSRLNYEEKRQNRLRRLTSRINDWFEADDSTRGELSSEIAQIANMLSLTRDKQPESIWVSPVSSADRELQKQIESAELPEELGLDLDAPCLRQDALDADAGDEIQDTPQTPTPPSQVGRQSTIEVREMDTVKPIDDVIDTRPTTPLEVVLEKLEISDEIEERKPLTLSTQPLPLTQHQQDMTLKEDQALQTLAFFGVEPEISDICIDDAKGSLEEVIAESGELAETLKKRSSPPTRNTYSESVELLEAMGIPCITVTDTVEAEALAASMVKHGQADYVVTEDSDVLVYGVSMLRNVTSRQEPISVISGTNIASSLNLDDSSFIDFVILLGNDFVARIRNVGPARGLLFIRKHQSIERILEEEAAYPLEIPKDVYMRKVAVARDIFRTHPPVPDVSLLSRKKDQEKVTRLLERYNLGSAILDSDNWQVVSTFALDGNYFGDDPNAT</sequence>